<name>A0AA36N7E8_9DINO</name>
<evidence type="ECO:0000313" key="3">
    <source>
        <dbReference type="Proteomes" id="UP001178507"/>
    </source>
</evidence>
<feature type="compositionally biased region" description="Low complexity" evidence="1">
    <location>
        <begin position="287"/>
        <end position="297"/>
    </location>
</feature>
<protein>
    <submittedName>
        <fullName evidence="2">Uncharacterized protein</fullName>
    </submittedName>
</protein>
<comment type="caution">
    <text evidence="2">The sequence shown here is derived from an EMBL/GenBank/DDBJ whole genome shotgun (WGS) entry which is preliminary data.</text>
</comment>
<organism evidence="2 3">
    <name type="scientific">Effrenium voratum</name>
    <dbReference type="NCBI Taxonomy" id="2562239"/>
    <lineage>
        <taxon>Eukaryota</taxon>
        <taxon>Sar</taxon>
        <taxon>Alveolata</taxon>
        <taxon>Dinophyceae</taxon>
        <taxon>Suessiales</taxon>
        <taxon>Symbiodiniaceae</taxon>
        <taxon>Effrenium</taxon>
    </lineage>
</organism>
<sequence>MSAPSLASETSQASQSANWGTKKFSGCKYCRRDRTWPNPNTHNREARPHLMFKSDRHGECLPCLAFIRKVHPDKASSEGRTNLAKTLAGNETLYQEYTAELGQFEETFVNIPQASKKRKLKDGEEVLGGSEQAVTMNVESGLELRKSLGVLWPTDLFKQEMQRDPLPNEVTKVVQDGVAISGILRDKKFGVPPGCTEIIDLKRSYGQKVMEAASSSTAIGKNEVENTWRHVAKANTFNVSEVKDADGSLAVTSGAPKRGRDDFDDLVDFSFSLSSSGPPPKKGATRGGNPRPRGPGADPEPAPPAPKGKAAPRPGGMSAKALKEIQSAQRLCLECEQVIENCQSAFAWETMTVKQAAVLLERLKGKLTPTLISMYSAGYDALAATADPLPQGMACLENLRKSQRVMKLVHQMLEAVNDKDLSGADLLQQVMACETPEFKPPDGIKQLALQRDLEGAAKNNQYDRLLHLLSNDNDGFSLAILDDEKEKVNFQAREITKVCANLLREEGKMTEVQSFIGAIHTAAILKPELPLAKELSMLQILLHPMSGGHTTDDLARAVDSFRSTRSFTLHKLLTNFPTGMAILDGAAEAVQVRGRDAGQLAILERVHKEAGSRTAVGHQEFAELLELAPGRKSLLTSYLQIMAASSEDFQNEPANRKMLDEVRQNVAELAEALCEAAGKNNTSLLESCLEASASLCDKVNQGEVSALSLLGDQEPQGQLAEVLGQVFRARDAWVVPEDYLTHLVGKEEMEKRCASCQQLTNLLDSLKVNFPTLLTAQTFDPSDERHTSMISMATCPSAEVKAQPFFSPFQSACERRFNFLVDSSLASWLEPLLKADKVAEFLAKMSPDSKTGDALSVEYLNATAASVAALAMPLVSEVAMKCQKLLAELPYDKLKERAVELPAGGIHGPVWLICFMPSCLSIVKALAGVYLLQQAVSDGDAARAMDPLFCEDFARAANEFDKMLTAVKAQLADSRMPLTVTAANSGIMVVLDKAAERWEAIVNEVAKLWISKQSQFNVSLGDLLARKEIADTERLINEGCPDNLDSLLANAQSMASRDLHNMAKQFEVDLQCRKLLQGLKLAPDTTAELMDLDLSRTQPKRLNVTMAVIQALSRPLKATETRGALARRARLMVGAKEIQLPAALDLYLNKVAAG</sequence>
<dbReference type="EMBL" id="CAUJNA010003135">
    <property type="protein sequence ID" value="CAJ1395374.1"/>
    <property type="molecule type" value="Genomic_DNA"/>
</dbReference>
<gene>
    <name evidence="2" type="ORF">EVOR1521_LOCUS19815</name>
</gene>
<dbReference type="Proteomes" id="UP001178507">
    <property type="component" value="Unassembled WGS sequence"/>
</dbReference>
<keyword evidence="3" id="KW-1185">Reference proteome</keyword>
<evidence type="ECO:0000256" key="1">
    <source>
        <dbReference type="SAM" id="MobiDB-lite"/>
    </source>
</evidence>
<accession>A0AA36N7E8</accession>
<reference evidence="2" key="1">
    <citation type="submission" date="2023-08" db="EMBL/GenBank/DDBJ databases">
        <authorList>
            <person name="Chen Y."/>
            <person name="Shah S."/>
            <person name="Dougan E. K."/>
            <person name="Thang M."/>
            <person name="Chan C."/>
        </authorList>
    </citation>
    <scope>NUCLEOTIDE SEQUENCE</scope>
</reference>
<feature type="region of interest" description="Disordered" evidence="1">
    <location>
        <begin position="269"/>
        <end position="317"/>
    </location>
</feature>
<dbReference type="AlphaFoldDB" id="A0AA36N7E8"/>
<feature type="compositionally biased region" description="Low complexity" evidence="1">
    <location>
        <begin position="307"/>
        <end position="316"/>
    </location>
</feature>
<evidence type="ECO:0000313" key="2">
    <source>
        <dbReference type="EMBL" id="CAJ1395374.1"/>
    </source>
</evidence>
<proteinExistence type="predicted"/>